<accession>A0A5M8QH10</accession>
<dbReference type="NCBIfam" id="TIGR00192">
    <property type="entry name" value="urease_beta"/>
    <property type="match status" value="1"/>
</dbReference>
<dbReference type="CDD" id="cd00407">
    <property type="entry name" value="Urease_beta"/>
    <property type="match status" value="1"/>
</dbReference>
<keyword evidence="1 3" id="KW-0378">Hydrolase</keyword>
<dbReference type="InterPro" id="IPR050069">
    <property type="entry name" value="Urease_subunit"/>
</dbReference>
<dbReference type="Proteomes" id="UP000323866">
    <property type="component" value="Unassembled WGS sequence"/>
</dbReference>
<comment type="similarity">
    <text evidence="3">Belongs to the urease beta subunit family.</text>
</comment>
<proteinExistence type="inferred from homology"/>
<sequence>MVPGEYILKKGEIKMNEKGKTLHVTVANTGDRPIQVGSHYHFFETNKALEFDRAATIGMRLNIPASTAVRFEPGEKKNVILVEIGGQRIIHGFNNLTEGDVTKKSVRENALKKAQKEGYKGASTTKAPNAPKPAKKK</sequence>
<comment type="caution">
    <text evidence="5">The sequence shown here is derived from an EMBL/GenBank/DDBJ whole genome shotgun (WGS) entry which is preliminary data.</text>
</comment>
<comment type="pathway">
    <text evidence="3">Nitrogen metabolism; urea degradation; CO(2) and NH(3) from urea (urease route): step 1/1.</text>
</comment>
<protein>
    <recommendedName>
        <fullName evidence="3">Urease subunit beta</fullName>
        <ecNumber evidence="3">3.5.1.5</ecNumber>
    </recommendedName>
    <alternativeName>
        <fullName evidence="3">Urea amidohydrolase subunit beta</fullName>
    </alternativeName>
</protein>
<dbReference type="NCBIfam" id="NF009682">
    <property type="entry name" value="PRK13203.1"/>
    <property type="match status" value="1"/>
</dbReference>
<dbReference type="PANTHER" id="PTHR33569">
    <property type="entry name" value="UREASE"/>
    <property type="match status" value="1"/>
</dbReference>
<reference evidence="5 6" key="1">
    <citation type="submission" date="2019-07" db="EMBL/GenBank/DDBJ databases">
        <authorList>
            <person name="Qu J.-H."/>
        </authorList>
    </citation>
    <scope>NUCLEOTIDE SEQUENCE [LARGE SCALE GENOMIC DNA]</scope>
    <source>
        <strain evidence="5 6">MDT1-10-3</strain>
    </source>
</reference>
<evidence type="ECO:0000256" key="4">
    <source>
        <dbReference type="SAM" id="MobiDB-lite"/>
    </source>
</evidence>
<dbReference type="InterPro" id="IPR002019">
    <property type="entry name" value="Urease_beta-like"/>
</dbReference>
<gene>
    <name evidence="3" type="primary">ureB</name>
    <name evidence="5" type="ORF">FOE74_09605</name>
</gene>
<dbReference type="EMBL" id="VKKZ01000020">
    <property type="protein sequence ID" value="KAA6434441.1"/>
    <property type="molecule type" value="Genomic_DNA"/>
</dbReference>
<dbReference type="OrthoDB" id="9793527at2"/>
<comment type="catalytic activity">
    <reaction evidence="2 3">
        <text>urea + 2 H2O + H(+) = hydrogencarbonate + 2 NH4(+)</text>
        <dbReference type="Rhea" id="RHEA:20557"/>
        <dbReference type="ChEBI" id="CHEBI:15377"/>
        <dbReference type="ChEBI" id="CHEBI:15378"/>
        <dbReference type="ChEBI" id="CHEBI:16199"/>
        <dbReference type="ChEBI" id="CHEBI:17544"/>
        <dbReference type="ChEBI" id="CHEBI:28938"/>
        <dbReference type="EC" id="3.5.1.5"/>
    </reaction>
</comment>
<dbReference type="SUPFAM" id="SSF51278">
    <property type="entry name" value="Urease, beta-subunit"/>
    <property type="match status" value="1"/>
</dbReference>
<dbReference type="EC" id="3.5.1.5" evidence="3"/>
<dbReference type="Gene3D" id="2.10.150.10">
    <property type="entry name" value="Urease, beta subunit"/>
    <property type="match status" value="1"/>
</dbReference>
<dbReference type="PANTHER" id="PTHR33569:SF1">
    <property type="entry name" value="UREASE"/>
    <property type="match status" value="1"/>
</dbReference>
<comment type="subunit">
    <text evidence="3">Heterotrimer of UreA (gamma), UreB (beta) and UreC (alpha) subunits. Three heterotrimers associate to form the active enzyme.</text>
</comment>
<keyword evidence="3" id="KW-0963">Cytoplasm</keyword>
<evidence type="ECO:0000256" key="1">
    <source>
        <dbReference type="ARBA" id="ARBA00022801"/>
    </source>
</evidence>
<dbReference type="UniPathway" id="UPA00258">
    <property type="reaction ID" value="UER00370"/>
</dbReference>
<dbReference type="GO" id="GO:0035550">
    <property type="term" value="C:urease complex"/>
    <property type="evidence" value="ECO:0007669"/>
    <property type="project" value="InterPro"/>
</dbReference>
<dbReference type="GO" id="GO:0009039">
    <property type="term" value="F:urease activity"/>
    <property type="evidence" value="ECO:0007669"/>
    <property type="project" value="UniProtKB-UniRule"/>
</dbReference>
<dbReference type="GO" id="GO:0043419">
    <property type="term" value="P:urea catabolic process"/>
    <property type="evidence" value="ECO:0007669"/>
    <property type="project" value="UniProtKB-UniRule"/>
</dbReference>
<dbReference type="AlphaFoldDB" id="A0A5M8QH10"/>
<feature type="region of interest" description="Disordered" evidence="4">
    <location>
        <begin position="111"/>
        <end position="137"/>
    </location>
</feature>
<evidence type="ECO:0000256" key="2">
    <source>
        <dbReference type="ARBA" id="ARBA00047778"/>
    </source>
</evidence>
<dbReference type="HAMAP" id="MF_01954">
    <property type="entry name" value="Urease_beta"/>
    <property type="match status" value="1"/>
</dbReference>
<comment type="subcellular location">
    <subcellularLocation>
        <location evidence="3">Cytoplasm</location>
    </subcellularLocation>
</comment>
<dbReference type="FunFam" id="2.10.150.10:FF:000001">
    <property type="entry name" value="Urease subunit beta"/>
    <property type="match status" value="1"/>
</dbReference>
<dbReference type="InterPro" id="IPR036461">
    <property type="entry name" value="Urease_betasu_sf"/>
</dbReference>
<evidence type="ECO:0000256" key="3">
    <source>
        <dbReference type="HAMAP-Rule" id="MF_01954"/>
    </source>
</evidence>
<dbReference type="Pfam" id="PF00699">
    <property type="entry name" value="Urease_beta"/>
    <property type="match status" value="1"/>
</dbReference>
<evidence type="ECO:0000313" key="5">
    <source>
        <dbReference type="EMBL" id="KAA6434441.1"/>
    </source>
</evidence>
<organism evidence="5 6">
    <name type="scientific">Rufibacter glacialis</name>
    <dbReference type="NCBI Taxonomy" id="1259555"/>
    <lineage>
        <taxon>Bacteria</taxon>
        <taxon>Pseudomonadati</taxon>
        <taxon>Bacteroidota</taxon>
        <taxon>Cytophagia</taxon>
        <taxon>Cytophagales</taxon>
        <taxon>Hymenobacteraceae</taxon>
        <taxon>Rufibacter</taxon>
    </lineage>
</organism>
<name>A0A5M8QH10_9BACT</name>
<evidence type="ECO:0000313" key="6">
    <source>
        <dbReference type="Proteomes" id="UP000323866"/>
    </source>
</evidence>
<reference evidence="5 6" key="2">
    <citation type="submission" date="2019-09" db="EMBL/GenBank/DDBJ databases">
        <title>A bacterium isolated from glacier soil.</title>
        <authorList>
            <person name="Liu Q."/>
        </authorList>
    </citation>
    <scope>NUCLEOTIDE SEQUENCE [LARGE SCALE GENOMIC DNA]</scope>
    <source>
        <strain evidence="5 6">MDT1-10-3</strain>
    </source>
</reference>